<dbReference type="EMBL" id="AP019368">
    <property type="protein sequence ID" value="BBH54152.1"/>
    <property type="molecule type" value="Genomic_DNA"/>
</dbReference>
<feature type="compositionally biased region" description="Basic and acidic residues" evidence="1">
    <location>
        <begin position="93"/>
        <end position="105"/>
    </location>
</feature>
<evidence type="ECO:0000256" key="1">
    <source>
        <dbReference type="SAM" id="MobiDB-lite"/>
    </source>
</evidence>
<evidence type="ECO:0000313" key="3">
    <source>
        <dbReference type="Proteomes" id="UP000291236"/>
    </source>
</evidence>
<keyword evidence="3" id="KW-1185">Reference proteome</keyword>
<dbReference type="KEGG" id="sbf:JCM31447_26100"/>
<feature type="region of interest" description="Disordered" evidence="1">
    <location>
        <begin position="67"/>
        <end position="134"/>
    </location>
</feature>
<dbReference type="AlphaFoldDB" id="A0A4P2VYY3"/>
<sequence>MAITDGPNSLFISSQSKSSSRVGNDILAYCNRCKMNLTHTIVTCGANNKPEKVLCNTCKSEKLYRSPKSEAELAKGGTREMERDEEQDLDLDAGAKRLTGDDPGVKKKSKAKAKSRKKDDSESRTSTKSVAQLPLSMQAGTSEDIAQYEARLSAQKNNVSHAKEYKASVRFKPGEILNHKSFGIGFVVAESGLNKIEVLFSKGRKLLATGLGQ</sequence>
<dbReference type="RefSeq" id="WP_130611361.1">
    <property type="nucleotide sequence ID" value="NZ_AP019368.1"/>
</dbReference>
<proteinExistence type="predicted"/>
<feature type="compositionally biased region" description="Basic and acidic residues" evidence="1">
    <location>
        <begin position="67"/>
        <end position="82"/>
    </location>
</feature>
<name>A0A4P2VYY3_FLUSA</name>
<evidence type="ECO:0000313" key="2">
    <source>
        <dbReference type="EMBL" id="BBH54152.1"/>
    </source>
</evidence>
<dbReference type="Proteomes" id="UP000291236">
    <property type="component" value="Chromosome"/>
</dbReference>
<accession>A0A4P2VYY3</accession>
<dbReference type="OrthoDB" id="129834at2"/>
<reference evidence="2 3" key="1">
    <citation type="submission" date="2018-12" db="EMBL/GenBank/DDBJ databases">
        <title>Rubrispira sanarue gen. nov., sp., nov., a member of the order Silvanigrellales, isolated from a brackish lake in Hamamatsu Japan.</title>
        <authorList>
            <person name="Maejima Y."/>
            <person name="Iino T."/>
            <person name="Muraguchi Y."/>
            <person name="Fukuda K."/>
            <person name="Nojiri H."/>
            <person name="Ohkuma M."/>
            <person name="Moriuchi R."/>
            <person name="Dohra H."/>
            <person name="Kimbara K."/>
            <person name="Shintani M."/>
        </authorList>
    </citation>
    <scope>NUCLEOTIDE SEQUENCE [LARGE SCALE GENOMIC DNA]</scope>
    <source>
        <strain evidence="2 3">RF1110005</strain>
    </source>
</reference>
<organism evidence="2 3">
    <name type="scientific">Fluviispira sanaruensis</name>
    <dbReference type="NCBI Taxonomy" id="2493639"/>
    <lineage>
        <taxon>Bacteria</taxon>
        <taxon>Pseudomonadati</taxon>
        <taxon>Bdellovibrionota</taxon>
        <taxon>Oligoflexia</taxon>
        <taxon>Silvanigrellales</taxon>
        <taxon>Silvanigrellaceae</taxon>
        <taxon>Fluviispira</taxon>
    </lineage>
</organism>
<protein>
    <submittedName>
        <fullName evidence="2">Uncharacterized protein</fullName>
    </submittedName>
</protein>
<gene>
    <name evidence="2" type="ORF">JCM31447_26100</name>
</gene>
<feature type="compositionally biased region" description="Basic residues" evidence="1">
    <location>
        <begin position="106"/>
        <end position="116"/>
    </location>
</feature>